<dbReference type="Proteomes" id="UP000199532">
    <property type="component" value="Unassembled WGS sequence"/>
</dbReference>
<dbReference type="Pfam" id="PF04390">
    <property type="entry name" value="LptE"/>
    <property type="match status" value="1"/>
</dbReference>
<reference evidence="2 3" key="1">
    <citation type="submission" date="2016-10" db="EMBL/GenBank/DDBJ databases">
        <authorList>
            <person name="de Groot N.N."/>
        </authorList>
    </citation>
    <scope>NUCLEOTIDE SEQUENCE [LARGE SCALE GENOMIC DNA]</scope>
    <source>
        <strain evidence="2 3">DSM 19938</strain>
    </source>
</reference>
<organism evidence="2 3">
    <name type="scientific">Dyadobacter koreensis</name>
    <dbReference type="NCBI Taxonomy" id="408657"/>
    <lineage>
        <taxon>Bacteria</taxon>
        <taxon>Pseudomonadati</taxon>
        <taxon>Bacteroidota</taxon>
        <taxon>Cytophagia</taxon>
        <taxon>Cytophagales</taxon>
        <taxon>Spirosomataceae</taxon>
        <taxon>Dyadobacter</taxon>
    </lineage>
</organism>
<accession>A0A1H6RSH6</accession>
<dbReference type="STRING" id="408657.SAMN04487995_1330"/>
<dbReference type="AlphaFoldDB" id="A0A1H6RSH6"/>
<keyword evidence="1" id="KW-0812">Transmembrane</keyword>
<dbReference type="OrthoDB" id="9790776at2"/>
<name>A0A1H6RSH6_9BACT</name>
<protein>
    <submittedName>
        <fullName evidence="2">Lipopolysaccharide-assembly</fullName>
    </submittedName>
</protein>
<evidence type="ECO:0000313" key="3">
    <source>
        <dbReference type="Proteomes" id="UP000199532"/>
    </source>
</evidence>
<sequence length="186" mass="20712">MSFNIINILKKSIVLPPAARRFLLVFFILNSSLLISSCGIYSFTGTSLSPDIKTFTIVNFNMATAGGPSDLPQRLTEQLKEYFQKNTSLTLQQNGGDLLLEGTITGYDVLAAAPTANDQAGLNRLNVTVQVRFTNAQDETKNFDQSFTYYADFPQDQTLNQNESRLLPTIQENLVQQIFNKSAADW</sequence>
<evidence type="ECO:0000256" key="1">
    <source>
        <dbReference type="SAM" id="Phobius"/>
    </source>
</evidence>
<dbReference type="RefSeq" id="WP_090333648.1">
    <property type="nucleotide sequence ID" value="NZ_FNXY01000002.1"/>
</dbReference>
<keyword evidence="3" id="KW-1185">Reference proteome</keyword>
<keyword evidence="1" id="KW-0472">Membrane</keyword>
<dbReference type="GO" id="GO:0043165">
    <property type="term" value="P:Gram-negative-bacterium-type cell outer membrane assembly"/>
    <property type="evidence" value="ECO:0007669"/>
    <property type="project" value="InterPro"/>
</dbReference>
<dbReference type="InterPro" id="IPR007485">
    <property type="entry name" value="LPS_assembly_LptE"/>
</dbReference>
<gene>
    <name evidence="2" type="ORF">SAMN04487995_1330</name>
</gene>
<proteinExistence type="predicted"/>
<feature type="transmembrane region" description="Helical" evidence="1">
    <location>
        <begin position="21"/>
        <end position="43"/>
    </location>
</feature>
<evidence type="ECO:0000313" key="2">
    <source>
        <dbReference type="EMBL" id="SEI55497.1"/>
    </source>
</evidence>
<dbReference type="EMBL" id="FNXY01000002">
    <property type="protein sequence ID" value="SEI55497.1"/>
    <property type="molecule type" value="Genomic_DNA"/>
</dbReference>
<keyword evidence="1" id="KW-1133">Transmembrane helix</keyword>
<dbReference type="GO" id="GO:0019867">
    <property type="term" value="C:outer membrane"/>
    <property type="evidence" value="ECO:0007669"/>
    <property type="project" value="InterPro"/>
</dbReference>